<comment type="caution">
    <text evidence="2">The sequence shown here is derived from an EMBL/GenBank/DDBJ whole genome shotgun (WGS) entry which is preliminary data.</text>
</comment>
<keyword evidence="2" id="KW-0012">Acyltransferase</keyword>
<dbReference type="Pfam" id="PF13302">
    <property type="entry name" value="Acetyltransf_3"/>
    <property type="match status" value="1"/>
</dbReference>
<sequence length="199" mass="22548">MTTGPTPEQPQHFPQCVPVLQGDGVRLRAHDYDDIDRIVEQSQDEVSQRFIPLPNPYTVENARGFLAEFVEKSWNERKRFEFAIDDLSAQESLFCGNVGVWPHGDGRYEVGWILHPDARGRGIMTRAVELVLAWAFESLDARVVKWCADADNDASWAVARRVGFREPVVLPNWMPLGGELRHCAQATLTREQFENGTLA</sequence>
<protein>
    <submittedName>
        <fullName evidence="2">GNAT family N-acetyltransferase</fullName>
        <ecNumber evidence="2">2.3.-.-</ecNumber>
    </submittedName>
</protein>
<evidence type="ECO:0000313" key="2">
    <source>
        <dbReference type="EMBL" id="MFD2838978.1"/>
    </source>
</evidence>
<organism evidence="2 3">
    <name type="scientific">Populibacterium corticicola</name>
    <dbReference type="NCBI Taxonomy" id="1812826"/>
    <lineage>
        <taxon>Bacteria</taxon>
        <taxon>Bacillati</taxon>
        <taxon>Actinomycetota</taxon>
        <taxon>Actinomycetes</taxon>
        <taxon>Micrococcales</taxon>
        <taxon>Jonesiaceae</taxon>
        <taxon>Populibacterium</taxon>
    </lineage>
</organism>
<gene>
    <name evidence="2" type="ORF">ACFSYH_00100</name>
</gene>
<dbReference type="PANTHER" id="PTHR43441:SF10">
    <property type="entry name" value="ACETYLTRANSFERASE"/>
    <property type="match status" value="1"/>
</dbReference>
<dbReference type="CDD" id="cd04301">
    <property type="entry name" value="NAT_SF"/>
    <property type="match status" value="1"/>
</dbReference>
<dbReference type="Gene3D" id="3.40.630.30">
    <property type="match status" value="1"/>
</dbReference>
<dbReference type="InterPro" id="IPR000182">
    <property type="entry name" value="GNAT_dom"/>
</dbReference>
<dbReference type="PROSITE" id="PS51186">
    <property type="entry name" value="GNAT"/>
    <property type="match status" value="1"/>
</dbReference>
<dbReference type="Proteomes" id="UP001597391">
    <property type="component" value="Unassembled WGS sequence"/>
</dbReference>
<dbReference type="InterPro" id="IPR016181">
    <property type="entry name" value="Acyl_CoA_acyltransferase"/>
</dbReference>
<keyword evidence="2" id="KW-0808">Transferase</keyword>
<dbReference type="GO" id="GO:0016746">
    <property type="term" value="F:acyltransferase activity"/>
    <property type="evidence" value="ECO:0007669"/>
    <property type="project" value="UniProtKB-KW"/>
</dbReference>
<dbReference type="RefSeq" id="WP_377464375.1">
    <property type="nucleotide sequence ID" value="NZ_JBHUOP010000001.1"/>
</dbReference>
<feature type="domain" description="N-acetyltransferase" evidence="1">
    <location>
        <begin position="25"/>
        <end position="185"/>
    </location>
</feature>
<keyword evidence="3" id="KW-1185">Reference proteome</keyword>
<dbReference type="InterPro" id="IPR051908">
    <property type="entry name" value="Ribosomal_N-acetyltransferase"/>
</dbReference>
<dbReference type="EC" id="2.3.-.-" evidence="2"/>
<reference evidence="3" key="1">
    <citation type="journal article" date="2019" name="Int. J. Syst. Evol. Microbiol.">
        <title>The Global Catalogue of Microorganisms (GCM) 10K type strain sequencing project: providing services to taxonomists for standard genome sequencing and annotation.</title>
        <authorList>
            <consortium name="The Broad Institute Genomics Platform"/>
            <consortium name="The Broad Institute Genome Sequencing Center for Infectious Disease"/>
            <person name="Wu L."/>
            <person name="Ma J."/>
        </authorList>
    </citation>
    <scope>NUCLEOTIDE SEQUENCE [LARGE SCALE GENOMIC DNA]</scope>
    <source>
        <strain evidence="3">KCTC 33576</strain>
    </source>
</reference>
<dbReference type="EMBL" id="JBHUOP010000001">
    <property type="protein sequence ID" value="MFD2838978.1"/>
    <property type="molecule type" value="Genomic_DNA"/>
</dbReference>
<dbReference type="PANTHER" id="PTHR43441">
    <property type="entry name" value="RIBOSOMAL-PROTEIN-SERINE ACETYLTRANSFERASE"/>
    <property type="match status" value="1"/>
</dbReference>
<evidence type="ECO:0000313" key="3">
    <source>
        <dbReference type="Proteomes" id="UP001597391"/>
    </source>
</evidence>
<proteinExistence type="predicted"/>
<evidence type="ECO:0000259" key="1">
    <source>
        <dbReference type="PROSITE" id="PS51186"/>
    </source>
</evidence>
<name>A0ABW5XDT9_9MICO</name>
<dbReference type="SUPFAM" id="SSF55729">
    <property type="entry name" value="Acyl-CoA N-acyltransferases (Nat)"/>
    <property type="match status" value="1"/>
</dbReference>
<accession>A0ABW5XDT9</accession>